<evidence type="ECO:0000313" key="2">
    <source>
        <dbReference type="Proteomes" id="UP000821853"/>
    </source>
</evidence>
<dbReference type="VEuPathDB" id="VectorBase:HLOH_062446"/>
<evidence type="ECO:0000313" key="1">
    <source>
        <dbReference type="EMBL" id="KAH9378254.1"/>
    </source>
</evidence>
<organism evidence="1 2">
    <name type="scientific">Haemaphysalis longicornis</name>
    <name type="common">Bush tick</name>
    <dbReference type="NCBI Taxonomy" id="44386"/>
    <lineage>
        <taxon>Eukaryota</taxon>
        <taxon>Metazoa</taxon>
        <taxon>Ecdysozoa</taxon>
        <taxon>Arthropoda</taxon>
        <taxon>Chelicerata</taxon>
        <taxon>Arachnida</taxon>
        <taxon>Acari</taxon>
        <taxon>Parasitiformes</taxon>
        <taxon>Ixodida</taxon>
        <taxon>Ixodoidea</taxon>
        <taxon>Ixodidae</taxon>
        <taxon>Haemaphysalinae</taxon>
        <taxon>Haemaphysalis</taxon>
    </lineage>
</organism>
<proteinExistence type="predicted"/>
<sequence length="90" mass="11010">MNPNLLHLREVYHSIQKRWRKNKLNYRLRRKLTKLGETIQKYTAQLAQTQWDDICNQMQENLGIKRTWQLLKHLIDPTTLNQKQQTEEHT</sequence>
<dbReference type="EMBL" id="JABSTR010000008">
    <property type="protein sequence ID" value="KAH9378254.1"/>
    <property type="molecule type" value="Genomic_DNA"/>
</dbReference>
<dbReference type="AlphaFoldDB" id="A0A9J6GIE5"/>
<name>A0A9J6GIE5_HAELO</name>
<dbReference type="Proteomes" id="UP000821853">
    <property type="component" value="Unassembled WGS sequence"/>
</dbReference>
<reference evidence="1 2" key="1">
    <citation type="journal article" date="2020" name="Cell">
        <title>Large-Scale Comparative Analyses of Tick Genomes Elucidate Their Genetic Diversity and Vector Capacities.</title>
        <authorList>
            <consortium name="Tick Genome and Microbiome Consortium (TIGMIC)"/>
            <person name="Jia N."/>
            <person name="Wang J."/>
            <person name="Shi W."/>
            <person name="Du L."/>
            <person name="Sun Y."/>
            <person name="Zhan W."/>
            <person name="Jiang J.F."/>
            <person name="Wang Q."/>
            <person name="Zhang B."/>
            <person name="Ji P."/>
            <person name="Bell-Sakyi L."/>
            <person name="Cui X.M."/>
            <person name="Yuan T.T."/>
            <person name="Jiang B.G."/>
            <person name="Yang W.F."/>
            <person name="Lam T.T."/>
            <person name="Chang Q.C."/>
            <person name="Ding S.J."/>
            <person name="Wang X.J."/>
            <person name="Zhu J.G."/>
            <person name="Ruan X.D."/>
            <person name="Zhao L."/>
            <person name="Wei J.T."/>
            <person name="Ye R.Z."/>
            <person name="Que T.C."/>
            <person name="Du C.H."/>
            <person name="Zhou Y.H."/>
            <person name="Cheng J.X."/>
            <person name="Dai P.F."/>
            <person name="Guo W.B."/>
            <person name="Han X.H."/>
            <person name="Huang E.J."/>
            <person name="Li L.F."/>
            <person name="Wei W."/>
            <person name="Gao Y.C."/>
            <person name="Liu J.Z."/>
            <person name="Shao H.Z."/>
            <person name="Wang X."/>
            <person name="Wang C.C."/>
            <person name="Yang T.C."/>
            <person name="Huo Q.B."/>
            <person name="Li W."/>
            <person name="Chen H.Y."/>
            <person name="Chen S.E."/>
            <person name="Zhou L.G."/>
            <person name="Ni X.B."/>
            <person name="Tian J.H."/>
            <person name="Sheng Y."/>
            <person name="Liu T."/>
            <person name="Pan Y.S."/>
            <person name="Xia L.Y."/>
            <person name="Li J."/>
            <person name="Zhao F."/>
            <person name="Cao W.C."/>
        </authorList>
    </citation>
    <scope>NUCLEOTIDE SEQUENCE [LARGE SCALE GENOMIC DNA]</scope>
    <source>
        <strain evidence="1">HaeL-2018</strain>
    </source>
</reference>
<accession>A0A9J6GIE5</accession>
<keyword evidence="2" id="KW-1185">Reference proteome</keyword>
<comment type="caution">
    <text evidence="1">The sequence shown here is derived from an EMBL/GenBank/DDBJ whole genome shotgun (WGS) entry which is preliminary data.</text>
</comment>
<protein>
    <submittedName>
        <fullName evidence="1">Uncharacterized protein</fullName>
    </submittedName>
</protein>
<gene>
    <name evidence="1" type="ORF">HPB48_013056</name>
</gene>